<organism evidence="3 4">
    <name type="scientific">Blastococcus jejuensis</name>
    <dbReference type="NCBI Taxonomy" id="351224"/>
    <lineage>
        <taxon>Bacteria</taxon>
        <taxon>Bacillati</taxon>
        <taxon>Actinomycetota</taxon>
        <taxon>Actinomycetes</taxon>
        <taxon>Geodermatophilales</taxon>
        <taxon>Geodermatophilaceae</taxon>
        <taxon>Blastococcus</taxon>
    </lineage>
</organism>
<dbReference type="EMBL" id="BAAAVV010000004">
    <property type="protein sequence ID" value="GAA3167866.1"/>
    <property type="molecule type" value="Genomic_DNA"/>
</dbReference>
<sequence>MTATPTPHRAGQLMLPGQAAAPDGPVDLTTMFTMHRGFRRDLENFSRAVPATPVDDGDTWTALAARWDVFSRILHDHHSGEDAGLWPLLLERVDTAGDVEGRATLEAMSAEHGRIDPLLEACAAGFRRMARSPDAGGRDVLASDLTAAAEHLGAHLAHEERDALALVQRHLTQEEWLRVSVEYFEKPLTARQLLRVAQWVLPGLPDAALDRMRAEPKVPMLILVWRLFLRRPFERRERRAFRYAR</sequence>
<name>A0ABP6P5H8_9ACTN</name>
<dbReference type="RefSeq" id="WP_344688775.1">
    <property type="nucleotide sequence ID" value="NZ_BAAAVV010000004.1"/>
</dbReference>
<evidence type="ECO:0000259" key="2">
    <source>
        <dbReference type="Pfam" id="PF01814"/>
    </source>
</evidence>
<comment type="caution">
    <text evidence="3">The sequence shown here is derived from an EMBL/GenBank/DDBJ whole genome shotgun (WGS) entry which is preliminary data.</text>
</comment>
<evidence type="ECO:0000313" key="4">
    <source>
        <dbReference type="Proteomes" id="UP001499924"/>
    </source>
</evidence>
<evidence type="ECO:0000256" key="1">
    <source>
        <dbReference type="SAM" id="MobiDB-lite"/>
    </source>
</evidence>
<dbReference type="CDD" id="cd12108">
    <property type="entry name" value="Hr-like"/>
    <property type="match status" value="1"/>
</dbReference>
<feature type="region of interest" description="Disordered" evidence="1">
    <location>
        <begin position="1"/>
        <end position="22"/>
    </location>
</feature>
<gene>
    <name evidence="3" type="ORF">GCM10010531_20820</name>
</gene>
<feature type="domain" description="Hemerythrin-like" evidence="2">
    <location>
        <begin position="29"/>
        <end position="165"/>
    </location>
</feature>
<dbReference type="Proteomes" id="UP001499924">
    <property type="component" value="Unassembled WGS sequence"/>
</dbReference>
<accession>A0ABP6P5H8</accession>
<proteinExistence type="predicted"/>
<protein>
    <recommendedName>
        <fullName evidence="2">Hemerythrin-like domain-containing protein</fullName>
    </recommendedName>
</protein>
<dbReference type="Gene3D" id="1.20.120.520">
    <property type="entry name" value="nmb1532 protein domain like"/>
    <property type="match status" value="1"/>
</dbReference>
<dbReference type="InterPro" id="IPR012312">
    <property type="entry name" value="Hemerythrin-like"/>
</dbReference>
<keyword evidence="4" id="KW-1185">Reference proteome</keyword>
<evidence type="ECO:0000313" key="3">
    <source>
        <dbReference type="EMBL" id="GAA3167866.1"/>
    </source>
</evidence>
<reference evidence="4" key="1">
    <citation type="journal article" date="2019" name="Int. J. Syst. Evol. Microbiol.">
        <title>The Global Catalogue of Microorganisms (GCM) 10K type strain sequencing project: providing services to taxonomists for standard genome sequencing and annotation.</title>
        <authorList>
            <consortium name="The Broad Institute Genomics Platform"/>
            <consortium name="The Broad Institute Genome Sequencing Center for Infectious Disease"/>
            <person name="Wu L."/>
            <person name="Ma J."/>
        </authorList>
    </citation>
    <scope>NUCLEOTIDE SEQUENCE [LARGE SCALE GENOMIC DNA]</scope>
    <source>
        <strain evidence="4">JCM 15614</strain>
    </source>
</reference>
<dbReference type="Pfam" id="PF01814">
    <property type="entry name" value="Hemerythrin"/>
    <property type="match status" value="1"/>
</dbReference>